<dbReference type="RefSeq" id="XP_014669894.1">
    <property type="nucleotide sequence ID" value="XM_014814408.1"/>
</dbReference>
<evidence type="ECO:0000313" key="5">
    <source>
        <dbReference type="RefSeq" id="XP_014669894.1"/>
    </source>
</evidence>
<accession>A0ABM1ECH3</accession>
<feature type="region of interest" description="Disordered" evidence="2">
    <location>
        <begin position="392"/>
        <end position="413"/>
    </location>
</feature>
<feature type="compositionally biased region" description="Polar residues" evidence="2">
    <location>
        <begin position="274"/>
        <end position="284"/>
    </location>
</feature>
<proteinExistence type="inferred from homology"/>
<dbReference type="Pfam" id="PF05029">
    <property type="entry name" value="TIMELESS_C"/>
    <property type="match status" value="1"/>
</dbReference>
<feature type="domain" description="Timeless C-terminal" evidence="3">
    <location>
        <begin position="765"/>
        <end position="850"/>
    </location>
</feature>
<comment type="similarity">
    <text evidence="1">Belongs to the timeless family.</text>
</comment>
<evidence type="ECO:0000256" key="1">
    <source>
        <dbReference type="ARBA" id="ARBA00008174"/>
    </source>
</evidence>
<name>A0ABM1ECH3_PRICU</name>
<dbReference type="Proteomes" id="UP000695022">
    <property type="component" value="Unplaced"/>
</dbReference>
<feature type="compositionally biased region" description="Basic residues" evidence="2">
    <location>
        <begin position="686"/>
        <end position="696"/>
    </location>
</feature>
<feature type="compositionally biased region" description="Low complexity" evidence="2">
    <location>
        <begin position="730"/>
        <end position="743"/>
    </location>
</feature>
<feature type="compositionally biased region" description="Basic residues" evidence="2">
    <location>
        <begin position="260"/>
        <end position="272"/>
    </location>
</feature>
<evidence type="ECO:0000313" key="4">
    <source>
        <dbReference type="Proteomes" id="UP000695022"/>
    </source>
</evidence>
<feature type="compositionally biased region" description="Basic and acidic residues" evidence="2">
    <location>
        <begin position="1073"/>
        <end position="1092"/>
    </location>
</feature>
<dbReference type="InterPro" id="IPR044998">
    <property type="entry name" value="Timeless"/>
</dbReference>
<dbReference type="InterPro" id="IPR007725">
    <property type="entry name" value="TIMELESS_C"/>
</dbReference>
<evidence type="ECO:0000256" key="2">
    <source>
        <dbReference type="SAM" id="MobiDB-lite"/>
    </source>
</evidence>
<feature type="compositionally biased region" description="Basic residues" evidence="2">
    <location>
        <begin position="878"/>
        <end position="889"/>
    </location>
</feature>
<feature type="region of interest" description="Disordered" evidence="2">
    <location>
        <begin position="686"/>
        <end position="761"/>
    </location>
</feature>
<organism evidence="4 5">
    <name type="scientific">Priapulus caudatus</name>
    <name type="common">Priapulid worm</name>
    <dbReference type="NCBI Taxonomy" id="37621"/>
    <lineage>
        <taxon>Eukaryota</taxon>
        <taxon>Metazoa</taxon>
        <taxon>Ecdysozoa</taxon>
        <taxon>Scalidophora</taxon>
        <taxon>Priapulida</taxon>
        <taxon>Priapulimorpha</taxon>
        <taxon>Priapulimorphida</taxon>
        <taxon>Priapulidae</taxon>
        <taxon>Priapulus</taxon>
    </lineage>
</organism>
<dbReference type="GeneID" id="106810924"/>
<dbReference type="Pfam" id="PF26019">
    <property type="entry name" value="HTH_TIMELESS"/>
    <property type="match status" value="2"/>
</dbReference>
<protein>
    <submittedName>
        <fullName evidence="5">Protein timeless homolog</fullName>
    </submittedName>
</protein>
<feature type="compositionally biased region" description="Basic residues" evidence="2">
    <location>
        <begin position="978"/>
        <end position="991"/>
    </location>
</feature>
<dbReference type="PANTHER" id="PTHR22940:SF4">
    <property type="entry name" value="PROTEIN TIMELESS HOMOLOG"/>
    <property type="match status" value="1"/>
</dbReference>
<feature type="compositionally biased region" description="Basic and acidic residues" evidence="2">
    <location>
        <begin position="1015"/>
        <end position="1031"/>
    </location>
</feature>
<feature type="region of interest" description="Disordered" evidence="2">
    <location>
        <begin position="260"/>
        <end position="284"/>
    </location>
</feature>
<sequence>MFKYSARHSRFGGTYLIKDVKSISQNDVIYHRNQADVKSLSFDQQKTRRRIAKNKLPAKDAEVYRRSTLSVRLLLKAFCIQFLQNCYNPLMKTVNDMLKRQKVDNHDETYFLWSMRYFMEFNRCYKFDVALISETISTETFHYIQVNLENYYEMMFSDKKESKVWSRRAHLALKAYQELLNTVLMMDKSSEPSIVESARVIKSNIFYVPEYKDIFLALLRKYDSTKQPRSFLKDIVETNHLFMRMMEKFCQSNSHVMVQAKRKKKKKKKKQAKPQNTDGGPTEQQLEDIWDEVSGELSAIFQNRADDPLPMVAPFDAASDAPVDQQKADAVIRIQDAMRENRPAEAVALFRSAREVWPEDNEFGAADIGPEEEFMALREVFYANIPRPEVIPPATGDLNEPVEEGAEEEGEEEEYERLADVTCEKEFNFKDFLKCFANPTILKPYAELLKYYRTNEPHTNHCLVKMMHRVAFDLKMVPLLFQASMFRVLQAVLKEQVSGRSTGFKELGTFAKYVVSQFFSMLPTNPKLVVELLFWKTAKDVNAIESGYDDTVQNASRSKMLWTEEQESELERLFYQYKDVEDPEKDVIDLVAEHLMDSKTRKQIVFQLKQQGLISSSKDLKKHKVRKSVNVWQEEEEYELKRLYEEFKDADDPVARILDNMIQKRSRNKVIEKCLSLSIVQDRKQLHKKRKRRRSAARGADGDNADDMPSDDASDLEQGLPSDLEEDILDSPTASSADSTSGSSDEESDKENGKQGDSSDFGYLVNNAVQKDLLGAVQWLKTTLERTATDRDEEDEMYPVPIVPLTEEYENALEEATFTKLLKALGLSPPITGQEQFWRVPAALGPGDLRERAEVLAAALEGRAIPVIHMKPTESTKKLQKTRKARRKQSKEGEKETRARRRPERNETRMESNSTDGTASGKRPAKRKGRKKESNILKEVTEDFFMERAGGGSDAVASTYHNNGNSDSSDDDAPLARKLPKSGKTTRRPRKPLADDDSDLDALAGGDVGGTTRDISSKRERVGESAWRSEDGSSDADDELPLFVAASAKRSEAERTLDASPNPGNDEPLSMSESREGRATDTRKEAPNESRKANASGSRRGAKQNKRLEMLKQKRGLRASKQRVTPSDKVPKRGRVRRTFAGDSDDEEEGERQATELGEDNTAAQLSEPGRTKRMLDSDSSDSDGLIIGTTTKQPQKRTRMAMLESESEIESGLHQVEKETGDTMADLTNGQDVATTRTRSSSESEVDDHIVLKSVKRRAVVESDSE</sequence>
<feature type="compositionally biased region" description="Acidic residues" evidence="2">
    <location>
        <begin position="400"/>
        <end position="413"/>
    </location>
</feature>
<keyword evidence="4" id="KW-1185">Reference proteome</keyword>
<feature type="compositionally biased region" description="Acidic residues" evidence="2">
    <location>
        <begin position="703"/>
        <end position="715"/>
    </location>
</feature>
<reference evidence="5" key="1">
    <citation type="submission" date="2025-08" db="UniProtKB">
        <authorList>
            <consortium name="RefSeq"/>
        </authorList>
    </citation>
    <scope>IDENTIFICATION</scope>
</reference>
<evidence type="ECO:0000259" key="3">
    <source>
        <dbReference type="Pfam" id="PF05029"/>
    </source>
</evidence>
<feature type="region of interest" description="Disordered" evidence="2">
    <location>
        <begin position="868"/>
        <end position="1200"/>
    </location>
</feature>
<feature type="region of interest" description="Disordered" evidence="2">
    <location>
        <begin position="1223"/>
        <end position="1249"/>
    </location>
</feature>
<feature type="compositionally biased region" description="Basic and acidic residues" evidence="2">
    <location>
        <begin position="932"/>
        <end position="941"/>
    </location>
</feature>
<dbReference type="PANTHER" id="PTHR22940">
    <property type="entry name" value="TIMEOUT/TIMELESS-2"/>
    <property type="match status" value="1"/>
</dbReference>
<gene>
    <name evidence="5" type="primary">LOC106810924</name>
</gene>